<dbReference type="SMART" id="SM00257">
    <property type="entry name" value="LysM"/>
    <property type="match status" value="2"/>
</dbReference>
<dbReference type="eggNOG" id="COG1388">
    <property type="taxonomic scope" value="Bacteria"/>
</dbReference>
<dbReference type="HOGENOM" id="CLU_010591_3_1_9"/>
<dbReference type="Pfam" id="PF01476">
    <property type="entry name" value="LysM"/>
    <property type="match status" value="2"/>
</dbReference>
<dbReference type="InterPro" id="IPR036779">
    <property type="entry name" value="LysM_dom_sf"/>
</dbReference>
<dbReference type="CDD" id="cd00118">
    <property type="entry name" value="LysM"/>
    <property type="match status" value="1"/>
</dbReference>
<dbReference type="Proteomes" id="UP000008544">
    <property type="component" value="Chromosome"/>
</dbReference>
<dbReference type="STRING" id="477974.Daud_1998"/>
<evidence type="ECO:0000313" key="3">
    <source>
        <dbReference type="Proteomes" id="UP000008544"/>
    </source>
</evidence>
<evidence type="ECO:0000313" key="2">
    <source>
        <dbReference type="EMBL" id="ACA60489.1"/>
    </source>
</evidence>
<accession>B1I640</accession>
<reference evidence="3" key="1">
    <citation type="submission" date="2007-10" db="EMBL/GenBank/DDBJ databases">
        <title>Complete sequence of chromosome of Desulforudis audaxviator MP104C.</title>
        <authorList>
            <person name="Copeland A."/>
            <person name="Lucas S."/>
            <person name="Lapidus A."/>
            <person name="Barry K."/>
            <person name="Glavina del Rio T."/>
            <person name="Dalin E."/>
            <person name="Tice H."/>
            <person name="Bruce D."/>
            <person name="Pitluck S."/>
            <person name="Lowry S.R."/>
            <person name="Larimer F."/>
            <person name="Land M.L."/>
            <person name="Hauser L."/>
            <person name="Kyrpides N."/>
            <person name="Ivanova N.N."/>
            <person name="Richardson P."/>
        </authorList>
    </citation>
    <scope>NUCLEOTIDE SEQUENCE [LARGE SCALE GENOMIC DNA]</scope>
    <source>
        <strain evidence="3">MP104C</strain>
    </source>
</reference>
<feature type="domain" description="LysM" evidence="1">
    <location>
        <begin position="17"/>
        <end position="62"/>
    </location>
</feature>
<gene>
    <name evidence="2" type="ordered locus">Daud_1998</name>
</gene>
<dbReference type="OrthoDB" id="9815473at2"/>
<sequence>MFDVGRFPPDCPEGFLGLYFVIPGDTMSIVAKRFGISTQQLIAVNPHIADPSVLFPGDVLCVPGFRRPVTCPPGFENRLEVAPGDTMFSIAQMFNVSVEELIAANPHIPDPDVLFPFDILCVP</sequence>
<dbReference type="RefSeq" id="WP_012303064.1">
    <property type="nucleotide sequence ID" value="NC_010424.1"/>
</dbReference>
<dbReference type="InterPro" id="IPR018392">
    <property type="entry name" value="LysM"/>
</dbReference>
<feature type="domain" description="LysM" evidence="1">
    <location>
        <begin position="77"/>
        <end position="122"/>
    </location>
</feature>
<dbReference type="PANTHER" id="PTHR33734">
    <property type="entry name" value="LYSM DOMAIN-CONTAINING GPI-ANCHORED PROTEIN 2"/>
    <property type="match status" value="1"/>
</dbReference>
<keyword evidence="3" id="KW-1185">Reference proteome</keyword>
<name>B1I640_DESAP</name>
<organism evidence="2 3">
    <name type="scientific">Desulforudis audaxviator (strain MP104C)</name>
    <dbReference type="NCBI Taxonomy" id="477974"/>
    <lineage>
        <taxon>Bacteria</taxon>
        <taxon>Bacillati</taxon>
        <taxon>Bacillota</taxon>
        <taxon>Clostridia</taxon>
        <taxon>Thermoanaerobacterales</taxon>
        <taxon>Candidatus Desulforudaceae</taxon>
        <taxon>Candidatus Desulforudis</taxon>
    </lineage>
</organism>
<dbReference type="KEGG" id="dau:Daud_1998"/>
<reference evidence="2 3" key="2">
    <citation type="journal article" date="2008" name="Science">
        <title>Environmental genomics reveals a single-species ecosystem deep within Earth.</title>
        <authorList>
            <person name="Chivian D."/>
            <person name="Brodie E.L."/>
            <person name="Alm E.J."/>
            <person name="Culley D.E."/>
            <person name="Dehal P.S."/>
            <person name="Desantis T.Z."/>
            <person name="Gihring T.M."/>
            <person name="Lapidus A."/>
            <person name="Lin L.H."/>
            <person name="Lowry S.R."/>
            <person name="Moser D.P."/>
            <person name="Richardson P.M."/>
            <person name="Southam G."/>
            <person name="Wanger G."/>
            <person name="Pratt L.M."/>
            <person name="Andersen G.L."/>
            <person name="Hazen T.C."/>
            <person name="Brockman F.J."/>
            <person name="Arkin A.P."/>
            <person name="Onstott T.C."/>
        </authorList>
    </citation>
    <scope>NUCLEOTIDE SEQUENCE [LARGE SCALE GENOMIC DNA]</scope>
    <source>
        <strain evidence="2 3">MP104C</strain>
    </source>
</reference>
<evidence type="ECO:0000259" key="1">
    <source>
        <dbReference type="PROSITE" id="PS51782"/>
    </source>
</evidence>
<dbReference type="PANTHER" id="PTHR33734:SF22">
    <property type="entry name" value="MEMBRANE-BOUND LYTIC MUREIN TRANSGLYCOSYLASE D"/>
    <property type="match status" value="1"/>
</dbReference>
<dbReference type="EMBL" id="CP000860">
    <property type="protein sequence ID" value="ACA60489.1"/>
    <property type="molecule type" value="Genomic_DNA"/>
</dbReference>
<dbReference type="PROSITE" id="PS51782">
    <property type="entry name" value="LYSM"/>
    <property type="match status" value="2"/>
</dbReference>
<dbReference type="Gene3D" id="3.10.350.10">
    <property type="entry name" value="LysM domain"/>
    <property type="match status" value="2"/>
</dbReference>
<protein>
    <submittedName>
        <fullName evidence="2">Peptidoglycan-binding LysM</fullName>
    </submittedName>
</protein>
<dbReference type="SUPFAM" id="SSF54106">
    <property type="entry name" value="LysM domain"/>
    <property type="match status" value="2"/>
</dbReference>
<proteinExistence type="predicted"/>
<dbReference type="AlphaFoldDB" id="B1I640"/>